<organism evidence="2 3">
    <name type="scientific">Kitasatospora cinereorecta</name>
    <dbReference type="NCBI Taxonomy" id="285560"/>
    <lineage>
        <taxon>Bacteria</taxon>
        <taxon>Bacillati</taxon>
        <taxon>Actinomycetota</taxon>
        <taxon>Actinomycetes</taxon>
        <taxon>Kitasatosporales</taxon>
        <taxon>Streptomycetaceae</taxon>
        <taxon>Kitasatospora</taxon>
    </lineage>
</organism>
<keyword evidence="3" id="KW-1185">Reference proteome</keyword>
<keyword evidence="1" id="KW-0472">Membrane</keyword>
<name>A0ABW0VFM9_9ACTN</name>
<accession>A0ABW0VFM9</accession>
<protein>
    <submittedName>
        <fullName evidence="2">Uncharacterized protein</fullName>
    </submittedName>
</protein>
<comment type="caution">
    <text evidence="2">The sequence shown here is derived from an EMBL/GenBank/DDBJ whole genome shotgun (WGS) entry which is preliminary data.</text>
</comment>
<sequence>MPASPSALRLLCVGLGDRARALPAGVRRLLVVAVVLISATLAVVLGADPATVTWALALPSDAVKLADLAVGEKPGRRRSGRPALQGR</sequence>
<dbReference type="EMBL" id="JBHSOC010000050">
    <property type="protein sequence ID" value="MFC5644607.1"/>
    <property type="molecule type" value="Genomic_DNA"/>
</dbReference>
<evidence type="ECO:0000256" key="1">
    <source>
        <dbReference type="SAM" id="Phobius"/>
    </source>
</evidence>
<keyword evidence="1" id="KW-1133">Transmembrane helix</keyword>
<gene>
    <name evidence="2" type="ORF">ACFPZF_24995</name>
</gene>
<feature type="transmembrane region" description="Helical" evidence="1">
    <location>
        <begin position="29"/>
        <end position="47"/>
    </location>
</feature>
<dbReference type="Proteomes" id="UP001596066">
    <property type="component" value="Unassembled WGS sequence"/>
</dbReference>
<dbReference type="RefSeq" id="WP_346148141.1">
    <property type="nucleotide sequence ID" value="NZ_BAAAUA010000044.1"/>
</dbReference>
<proteinExistence type="predicted"/>
<evidence type="ECO:0000313" key="2">
    <source>
        <dbReference type="EMBL" id="MFC5644607.1"/>
    </source>
</evidence>
<keyword evidence="1" id="KW-0812">Transmembrane</keyword>
<evidence type="ECO:0000313" key="3">
    <source>
        <dbReference type="Proteomes" id="UP001596066"/>
    </source>
</evidence>
<reference evidence="3" key="1">
    <citation type="journal article" date="2019" name="Int. J. Syst. Evol. Microbiol.">
        <title>The Global Catalogue of Microorganisms (GCM) 10K type strain sequencing project: providing services to taxonomists for standard genome sequencing and annotation.</title>
        <authorList>
            <consortium name="The Broad Institute Genomics Platform"/>
            <consortium name="The Broad Institute Genome Sequencing Center for Infectious Disease"/>
            <person name="Wu L."/>
            <person name="Ma J."/>
        </authorList>
    </citation>
    <scope>NUCLEOTIDE SEQUENCE [LARGE SCALE GENOMIC DNA]</scope>
    <source>
        <strain evidence="3">CGMCC 4.1622</strain>
    </source>
</reference>